<dbReference type="InterPro" id="IPR003593">
    <property type="entry name" value="AAA+_ATPase"/>
</dbReference>
<dbReference type="PANTHER" id="PTHR42759:SF1">
    <property type="entry name" value="MAGNESIUM-CHELATASE SUBUNIT CHLD"/>
    <property type="match status" value="1"/>
</dbReference>
<organism evidence="3 4">
    <name type="scientific">Effusibacillus dendaii</name>
    <dbReference type="NCBI Taxonomy" id="2743772"/>
    <lineage>
        <taxon>Bacteria</taxon>
        <taxon>Bacillati</taxon>
        <taxon>Bacillota</taxon>
        <taxon>Bacilli</taxon>
        <taxon>Bacillales</taxon>
        <taxon>Alicyclobacillaceae</taxon>
        <taxon>Effusibacillus</taxon>
    </lineage>
</organism>
<dbReference type="KEGG" id="eff:skT53_26050"/>
<keyword evidence="4" id="KW-1185">Reference proteome</keyword>
<dbReference type="GO" id="GO:0016887">
    <property type="term" value="F:ATP hydrolysis activity"/>
    <property type="evidence" value="ECO:0007669"/>
    <property type="project" value="InterPro"/>
</dbReference>
<dbReference type="Gene3D" id="3.40.50.300">
    <property type="entry name" value="P-loop containing nucleotide triphosphate hydrolases"/>
    <property type="match status" value="1"/>
</dbReference>
<dbReference type="InterPro" id="IPR050764">
    <property type="entry name" value="CbbQ/NirQ/NorQ/GpvN"/>
</dbReference>
<dbReference type="SMART" id="SM00382">
    <property type="entry name" value="AAA"/>
    <property type="match status" value="1"/>
</dbReference>
<feature type="domain" description="AAA+ ATPase" evidence="2">
    <location>
        <begin position="44"/>
        <end position="190"/>
    </location>
</feature>
<evidence type="ECO:0000313" key="3">
    <source>
        <dbReference type="EMBL" id="BCJ87620.1"/>
    </source>
</evidence>
<dbReference type="InterPro" id="IPR001270">
    <property type="entry name" value="ClpA/B"/>
</dbReference>
<evidence type="ECO:0000256" key="1">
    <source>
        <dbReference type="ARBA" id="ARBA00009417"/>
    </source>
</evidence>
<protein>
    <recommendedName>
        <fullName evidence="2">AAA+ ATPase domain-containing protein</fullName>
    </recommendedName>
</protein>
<accession>A0A7I8DGA9</accession>
<evidence type="ECO:0000259" key="2">
    <source>
        <dbReference type="SMART" id="SM00382"/>
    </source>
</evidence>
<comment type="similarity">
    <text evidence="1">Belongs to the CbbQ/NirQ/NorQ/GpvN family.</text>
</comment>
<evidence type="ECO:0000313" key="4">
    <source>
        <dbReference type="Proteomes" id="UP000593802"/>
    </source>
</evidence>
<dbReference type="AlphaFoldDB" id="A0A7I8DGA9"/>
<gene>
    <name evidence="3" type="primary">yojN</name>
    <name evidence="3" type="ORF">skT53_26050</name>
</gene>
<dbReference type="PANTHER" id="PTHR42759">
    <property type="entry name" value="MOXR FAMILY PROTEIN"/>
    <property type="match status" value="1"/>
</dbReference>
<dbReference type="CDD" id="cd00009">
    <property type="entry name" value="AAA"/>
    <property type="match status" value="1"/>
</dbReference>
<dbReference type="InterPro" id="IPR011704">
    <property type="entry name" value="ATPase_dyneun-rel_AAA"/>
</dbReference>
<dbReference type="SUPFAM" id="SSF52540">
    <property type="entry name" value="P-loop containing nucleoside triphosphate hydrolases"/>
    <property type="match status" value="1"/>
</dbReference>
<reference evidence="3 4" key="1">
    <citation type="submission" date="2020-08" db="EMBL/GenBank/DDBJ databases">
        <title>Complete Genome Sequence of Effusibacillus dendaii Strain skT53, Isolated from Farmland soil.</title>
        <authorList>
            <person name="Konishi T."/>
            <person name="Kawasaki H."/>
        </authorList>
    </citation>
    <scope>NUCLEOTIDE SEQUENCE [LARGE SCALE GENOMIC DNA]</scope>
    <source>
        <strain evidence="4">skT53</strain>
    </source>
</reference>
<dbReference type="EMBL" id="AP023366">
    <property type="protein sequence ID" value="BCJ87620.1"/>
    <property type="molecule type" value="Genomic_DNA"/>
</dbReference>
<proteinExistence type="inferred from homology"/>
<dbReference type="GO" id="GO:0005524">
    <property type="term" value="F:ATP binding"/>
    <property type="evidence" value="ECO:0007669"/>
    <property type="project" value="InterPro"/>
</dbReference>
<dbReference type="Pfam" id="PF07728">
    <property type="entry name" value="AAA_5"/>
    <property type="match status" value="1"/>
</dbReference>
<dbReference type="InterPro" id="IPR027417">
    <property type="entry name" value="P-loop_NTPase"/>
</dbReference>
<dbReference type="RefSeq" id="WP_200757826.1">
    <property type="nucleotide sequence ID" value="NZ_AP023366.1"/>
</dbReference>
<name>A0A7I8DGA9_9BACL</name>
<dbReference type="Proteomes" id="UP000593802">
    <property type="component" value="Chromosome"/>
</dbReference>
<sequence>MFPLPNELQDKIKKRKEKITLQIKGGYLSDDESIFYDAAMSLSLGKNILLKGPTGSGKTKLSESIAAFFHLPVQQVNCSVDLDAEALLGFKTLVNGTIEFVEGPVIKAMKQGHLLYIDEINMAKPETLPILNGILDYRRTIVNPFTQESITAHEDFCVIASINEGYIGTTPLNEALKNRFIVIEVPYVSGEILRKIFIEQSKQKNDDLYDPFISFSKDVIQEVKNGHLSEEAGSIRALIDALDLTLYLPPLRAIKRAIADKLEDEKERELVINLSETYFEGE</sequence>
<dbReference type="PRINTS" id="PR00300">
    <property type="entry name" value="CLPPROTEASEA"/>
</dbReference>